<accession>M7WHT9</accession>
<organism evidence="2 3">
    <name type="scientific">Rhodotorula toruloides (strain NP11)</name>
    <name type="common">Yeast</name>
    <name type="synonym">Rhodosporidium toruloides</name>
    <dbReference type="NCBI Taxonomy" id="1130832"/>
    <lineage>
        <taxon>Eukaryota</taxon>
        <taxon>Fungi</taxon>
        <taxon>Dikarya</taxon>
        <taxon>Basidiomycota</taxon>
        <taxon>Pucciniomycotina</taxon>
        <taxon>Microbotryomycetes</taxon>
        <taxon>Sporidiobolales</taxon>
        <taxon>Sporidiobolaceae</taxon>
        <taxon>Rhodotorula</taxon>
    </lineage>
</organism>
<keyword evidence="1" id="KW-0472">Membrane</keyword>
<protein>
    <submittedName>
        <fullName evidence="2">Uncharacterized protein</fullName>
    </submittedName>
</protein>
<evidence type="ECO:0000313" key="3">
    <source>
        <dbReference type="Proteomes" id="UP000016926"/>
    </source>
</evidence>
<dbReference type="AlphaFoldDB" id="M7WHT9"/>
<dbReference type="RefSeq" id="XP_016271166.1">
    <property type="nucleotide sequence ID" value="XM_016417514.1"/>
</dbReference>
<gene>
    <name evidence="2" type="ORF">RHTO_03845</name>
</gene>
<dbReference type="Proteomes" id="UP000016926">
    <property type="component" value="Unassembled WGS sequence"/>
</dbReference>
<keyword evidence="3" id="KW-1185">Reference proteome</keyword>
<feature type="transmembrane region" description="Helical" evidence="1">
    <location>
        <begin position="37"/>
        <end position="56"/>
    </location>
</feature>
<dbReference type="HOGENOM" id="CLU_2016504_0_0_1"/>
<keyword evidence="1" id="KW-1133">Transmembrane helix</keyword>
<evidence type="ECO:0000313" key="2">
    <source>
        <dbReference type="EMBL" id="EMS20047.1"/>
    </source>
</evidence>
<evidence type="ECO:0000256" key="1">
    <source>
        <dbReference type="SAM" id="Phobius"/>
    </source>
</evidence>
<keyword evidence="1" id="KW-0812">Transmembrane</keyword>
<reference evidence="2 3" key="1">
    <citation type="journal article" date="2012" name="Nat. Commun.">
        <title>A multi-omic map of the lipid-producing yeast Rhodosporidium toruloides.</title>
        <authorList>
            <person name="Zhu Z."/>
            <person name="Zhang S."/>
            <person name="Liu H."/>
            <person name="Shen H."/>
            <person name="Lin X."/>
            <person name="Yang F."/>
            <person name="Zhou Y.J."/>
            <person name="Jin G."/>
            <person name="Ye M."/>
            <person name="Zou H."/>
            <person name="Zou H."/>
            <person name="Zhao Z.K."/>
        </authorList>
    </citation>
    <scope>NUCLEOTIDE SEQUENCE [LARGE SCALE GENOMIC DNA]</scope>
    <source>
        <strain evidence="2 3">NP11</strain>
    </source>
</reference>
<dbReference type="EMBL" id="KB722664">
    <property type="protein sequence ID" value="EMS20047.1"/>
    <property type="molecule type" value="Genomic_DNA"/>
</dbReference>
<name>M7WHT9_RHOT1</name>
<dbReference type="GeneID" id="27367858"/>
<proteinExistence type="predicted"/>
<sequence length="123" mass="14073">MLSENTALPIHNHPQSRPTPLEISLVSQKFLLSSRLLPARLSFFLFFLSCCVFSASRRLALRTFQLDDSSSSTTAYRLRRPRAHIQFQDRLSTRLRIAVLACCNAAFSPLLPCPSRRKPKKKR</sequence>